<dbReference type="Pfam" id="PF07386">
    <property type="entry name" value="DUF1499"/>
    <property type="match status" value="1"/>
</dbReference>
<evidence type="ECO:0000256" key="1">
    <source>
        <dbReference type="SAM" id="Phobius"/>
    </source>
</evidence>
<dbReference type="InterPro" id="IPR010865">
    <property type="entry name" value="DUF1499"/>
</dbReference>
<keyword evidence="1" id="KW-0472">Membrane</keyword>
<evidence type="ECO:0000313" key="2">
    <source>
        <dbReference type="EMBL" id="RIJ28542.1"/>
    </source>
</evidence>
<keyword evidence="3" id="KW-1185">Reference proteome</keyword>
<dbReference type="RefSeq" id="WP_119377077.1">
    <property type="nucleotide sequence ID" value="NZ_QWFX01000013.1"/>
</dbReference>
<dbReference type="EMBL" id="QWFX01000013">
    <property type="protein sequence ID" value="RIJ28542.1"/>
    <property type="molecule type" value="Genomic_DNA"/>
</dbReference>
<feature type="transmembrane region" description="Helical" evidence="1">
    <location>
        <begin position="54"/>
        <end position="75"/>
    </location>
</feature>
<comment type="caution">
    <text evidence="2">The sequence shown here is derived from an EMBL/GenBank/DDBJ whole genome shotgun (WGS) entry which is preliminary data.</text>
</comment>
<accession>A0A399RFG3</accession>
<keyword evidence="1" id="KW-0812">Transmembrane</keyword>
<dbReference type="Proteomes" id="UP000266385">
    <property type="component" value="Unassembled WGS sequence"/>
</dbReference>
<organism evidence="2 3">
    <name type="scientific">Henriciella mobilis</name>
    <dbReference type="NCBI Taxonomy" id="2305467"/>
    <lineage>
        <taxon>Bacteria</taxon>
        <taxon>Pseudomonadati</taxon>
        <taxon>Pseudomonadota</taxon>
        <taxon>Alphaproteobacteria</taxon>
        <taxon>Hyphomonadales</taxon>
        <taxon>Hyphomonadaceae</taxon>
        <taxon>Henriciella</taxon>
    </lineage>
</organism>
<feature type="transmembrane region" description="Helical" evidence="1">
    <location>
        <begin position="12"/>
        <end position="34"/>
    </location>
</feature>
<protein>
    <submittedName>
        <fullName evidence="2">DUF1499 domain-containing protein</fullName>
    </submittedName>
</protein>
<reference evidence="2 3" key="1">
    <citation type="submission" date="2018-08" db="EMBL/GenBank/DDBJ databases">
        <title>Henriciella mobilis sp. nov., isolated from seawater.</title>
        <authorList>
            <person name="Cheng H."/>
            <person name="Wu Y.-H."/>
            <person name="Xu X.-W."/>
            <person name="Guo L.-L."/>
        </authorList>
    </citation>
    <scope>NUCLEOTIDE SEQUENCE [LARGE SCALE GENOMIC DNA]</scope>
    <source>
        <strain evidence="2 3">JN25</strain>
    </source>
</reference>
<gene>
    <name evidence="2" type="ORF">D1223_14285</name>
</gene>
<proteinExistence type="predicted"/>
<evidence type="ECO:0000313" key="3">
    <source>
        <dbReference type="Proteomes" id="UP000266385"/>
    </source>
</evidence>
<name>A0A399RFG3_9PROT</name>
<dbReference type="OrthoDB" id="1523552at2"/>
<feature type="transmembrane region" description="Helical" evidence="1">
    <location>
        <begin position="82"/>
        <end position="102"/>
    </location>
</feature>
<dbReference type="AlphaFoldDB" id="A0A399RFG3"/>
<keyword evidence="1" id="KW-1133">Transmembrane helix</keyword>
<sequence>MSDTTQSAGWRLKLSAVALGVSIFAVLWFAAAALGTKYGLWGWQFGLGKMTIGWGPMIAFGSAGLAVIALIIGFIKSPRTQPVILALGALLIGLMLVFRLVGFGAQAASLPPIHDIQTDWSDPVRFSEALLAQRKSDDAMNPVEDAPVIPESPGIEERWPGMGGRLVSEVQEEAESERTVDGETVPPAYDRPIEPLYFDQSPGEVASYALSIAEDRGWDIFTRPEAGEDVEQTMIEATATTGWFGFKDDIAVRIRAVEGATRVDMRSISRVGLSDLGANARRVSAFMDELADRADGRRAP</sequence>